<dbReference type="STRING" id="1503961.SAMN05421736_101676"/>
<dbReference type="Gene3D" id="1.10.10.60">
    <property type="entry name" value="Homeodomain-like"/>
    <property type="match status" value="1"/>
</dbReference>
<dbReference type="SMART" id="SM00342">
    <property type="entry name" value="HTH_ARAC"/>
    <property type="match status" value="1"/>
</dbReference>
<keyword evidence="2" id="KW-0238">DNA-binding</keyword>
<evidence type="ECO:0000256" key="3">
    <source>
        <dbReference type="ARBA" id="ARBA00023163"/>
    </source>
</evidence>
<dbReference type="PANTHER" id="PTHR43280">
    <property type="entry name" value="ARAC-FAMILY TRANSCRIPTIONAL REGULATOR"/>
    <property type="match status" value="1"/>
</dbReference>
<dbReference type="InterPro" id="IPR037923">
    <property type="entry name" value="HTH-like"/>
</dbReference>
<dbReference type="SUPFAM" id="SSF46689">
    <property type="entry name" value="Homeodomain-like"/>
    <property type="match status" value="2"/>
</dbReference>
<evidence type="ECO:0000313" key="5">
    <source>
        <dbReference type="EMBL" id="SDY21275.1"/>
    </source>
</evidence>
<dbReference type="InterPro" id="IPR020449">
    <property type="entry name" value="Tscrpt_reg_AraC-type_HTH"/>
</dbReference>
<dbReference type="GO" id="GO:0043565">
    <property type="term" value="F:sequence-specific DNA binding"/>
    <property type="evidence" value="ECO:0007669"/>
    <property type="project" value="InterPro"/>
</dbReference>
<sequence length="257" mass="29397">MNIKFCGYSYHTQQFYMQYKSGVPGYLLRLQTEGKGKVTLNQKQHLLEKGDLLLTNPEDTLELMVADDENSGDYHILCEGEWLDTWWSRSAKPSVSQIDLDENIIAVWRYLILEDRRPTAEKNDEILHYLVQTLCLSLERSALETKSISSRPYAVTRMMRYIEENATSGLTVEGAAQHAGLSVSRSAQLFKSSVGKTIIEYAREIKLALALDLLSHTTYTLEHIAEECGFGTYSYFHRVFKKTYGISPGNYRLSTRQ</sequence>
<proteinExistence type="predicted"/>
<protein>
    <submittedName>
        <fullName evidence="5">AraC family transcriptional regulator, arabinose operon regulatory protein</fullName>
    </submittedName>
</protein>
<dbReference type="InterPro" id="IPR018060">
    <property type="entry name" value="HTH_AraC"/>
</dbReference>
<keyword evidence="6" id="KW-1185">Reference proteome</keyword>
<reference evidence="6" key="1">
    <citation type="submission" date="2016-10" db="EMBL/GenBank/DDBJ databases">
        <authorList>
            <person name="Varghese N."/>
            <person name="Submissions S."/>
        </authorList>
    </citation>
    <scope>NUCLEOTIDE SEQUENCE [LARGE SCALE GENOMIC DNA]</scope>
    <source>
        <strain evidence="6">SP</strain>
    </source>
</reference>
<dbReference type="OrthoDB" id="345364at2"/>
<dbReference type="EMBL" id="FNPI01000001">
    <property type="protein sequence ID" value="SDY21275.1"/>
    <property type="molecule type" value="Genomic_DNA"/>
</dbReference>
<evidence type="ECO:0000256" key="2">
    <source>
        <dbReference type="ARBA" id="ARBA00023125"/>
    </source>
</evidence>
<keyword evidence="1" id="KW-0805">Transcription regulation</keyword>
<gene>
    <name evidence="5" type="ORF">SAMN05421736_101676</name>
</gene>
<dbReference type="Gene3D" id="2.60.120.280">
    <property type="entry name" value="Regulatory protein AraC"/>
    <property type="match status" value="1"/>
</dbReference>
<keyword evidence="3" id="KW-0804">Transcription</keyword>
<evidence type="ECO:0000256" key="1">
    <source>
        <dbReference type="ARBA" id="ARBA00023015"/>
    </source>
</evidence>
<dbReference type="Pfam" id="PF02311">
    <property type="entry name" value="AraC_binding"/>
    <property type="match status" value="1"/>
</dbReference>
<organism evidence="5 6">
    <name type="scientific">Evansella caseinilytica</name>
    <dbReference type="NCBI Taxonomy" id="1503961"/>
    <lineage>
        <taxon>Bacteria</taxon>
        <taxon>Bacillati</taxon>
        <taxon>Bacillota</taxon>
        <taxon>Bacilli</taxon>
        <taxon>Bacillales</taxon>
        <taxon>Bacillaceae</taxon>
        <taxon>Evansella</taxon>
    </lineage>
</organism>
<dbReference type="GO" id="GO:0003700">
    <property type="term" value="F:DNA-binding transcription factor activity"/>
    <property type="evidence" value="ECO:0007669"/>
    <property type="project" value="InterPro"/>
</dbReference>
<dbReference type="Pfam" id="PF12833">
    <property type="entry name" value="HTH_18"/>
    <property type="match status" value="1"/>
</dbReference>
<dbReference type="PRINTS" id="PR00032">
    <property type="entry name" value="HTHARAC"/>
</dbReference>
<accession>A0A1H3I1G5</accession>
<dbReference type="AlphaFoldDB" id="A0A1H3I1G5"/>
<dbReference type="Proteomes" id="UP000198935">
    <property type="component" value="Unassembled WGS sequence"/>
</dbReference>
<dbReference type="SUPFAM" id="SSF51215">
    <property type="entry name" value="Regulatory protein AraC"/>
    <property type="match status" value="1"/>
</dbReference>
<dbReference type="PANTHER" id="PTHR43280:SF34">
    <property type="entry name" value="ARAC-FAMILY TRANSCRIPTIONAL REGULATOR"/>
    <property type="match status" value="1"/>
</dbReference>
<feature type="domain" description="HTH araC/xylS-type" evidence="4">
    <location>
        <begin position="156"/>
        <end position="254"/>
    </location>
</feature>
<dbReference type="InterPro" id="IPR003313">
    <property type="entry name" value="AraC-bd"/>
</dbReference>
<name>A0A1H3I1G5_9BACI</name>
<dbReference type="InterPro" id="IPR009057">
    <property type="entry name" value="Homeodomain-like_sf"/>
</dbReference>
<evidence type="ECO:0000259" key="4">
    <source>
        <dbReference type="PROSITE" id="PS01124"/>
    </source>
</evidence>
<dbReference type="PROSITE" id="PS01124">
    <property type="entry name" value="HTH_ARAC_FAMILY_2"/>
    <property type="match status" value="1"/>
</dbReference>
<evidence type="ECO:0000313" key="6">
    <source>
        <dbReference type="Proteomes" id="UP000198935"/>
    </source>
</evidence>